<reference evidence="1" key="2">
    <citation type="submission" date="2017-09" db="EMBL/GenBank/DDBJ databases">
        <title>FDA dAtabase for Regulatory Grade micrObial Sequences (FDA-ARGOS): Supporting development and validation of Infectious Disease Dx tests.</title>
        <authorList>
            <person name="Minogue T."/>
            <person name="Wolcott M."/>
            <person name="Wasieloski L."/>
            <person name="Aguilar W."/>
            <person name="Moore D."/>
            <person name="Tallon L.J."/>
            <person name="Sadzewicz L."/>
            <person name="Ott S."/>
            <person name="Zhao X."/>
            <person name="Nagaraj S."/>
            <person name="Vavikolanu K."/>
            <person name="Aluvathingal J."/>
            <person name="Nadendla S."/>
            <person name="Sichtig H."/>
        </authorList>
    </citation>
    <scope>NUCLEOTIDE SEQUENCE</scope>
    <source>
        <strain evidence="1">FDAARGOS_387</strain>
    </source>
</reference>
<evidence type="ECO:0000313" key="3">
    <source>
        <dbReference type="Proteomes" id="UP000224974"/>
    </source>
</evidence>
<evidence type="ECO:0008006" key="5">
    <source>
        <dbReference type="Google" id="ProtNLM"/>
    </source>
</evidence>
<name>A0A2C6DTU8_9GAMM</name>
<evidence type="ECO:0000313" key="1">
    <source>
        <dbReference type="EMBL" id="PHI31895.1"/>
    </source>
</evidence>
<dbReference type="EMBL" id="CAADJA010000002">
    <property type="protein sequence ID" value="VFS52913.1"/>
    <property type="molecule type" value="Genomic_DNA"/>
</dbReference>
<dbReference type="Proteomes" id="UP000224974">
    <property type="component" value="Unassembled WGS sequence"/>
</dbReference>
<dbReference type="AlphaFoldDB" id="A0A2C6DTU8"/>
<evidence type="ECO:0000313" key="4">
    <source>
        <dbReference type="Proteomes" id="UP000373449"/>
    </source>
</evidence>
<protein>
    <recommendedName>
        <fullName evidence="5">Lipoprotein</fullName>
    </recommendedName>
</protein>
<gene>
    <name evidence="1" type="ORF">CRN84_22525</name>
    <name evidence="2" type="ORF">NCTC12282_06121</name>
</gene>
<dbReference type="RefSeq" id="WP_029096813.1">
    <property type="nucleotide sequence ID" value="NZ_CAADJA010000002.1"/>
</dbReference>
<proteinExistence type="predicted"/>
<sequence length="79" mass="8639">MKIWAIAGAALFLFGCGTDSYNQPNSSLGRNLPSAIASDRPIYQVDTKNGEFKRDRRAERIRDLGAQDGSTDQGGTFGW</sequence>
<keyword evidence="3" id="KW-1185">Reference proteome</keyword>
<organism evidence="1 3">
    <name type="scientific">Budvicia aquatica</name>
    <dbReference type="NCBI Taxonomy" id="82979"/>
    <lineage>
        <taxon>Bacteria</taxon>
        <taxon>Pseudomonadati</taxon>
        <taxon>Pseudomonadota</taxon>
        <taxon>Gammaproteobacteria</taxon>
        <taxon>Enterobacterales</taxon>
        <taxon>Budviciaceae</taxon>
        <taxon>Budvicia</taxon>
    </lineage>
</organism>
<accession>A0A2C6DTU8</accession>
<reference evidence="2 4" key="3">
    <citation type="submission" date="2019-03" db="EMBL/GenBank/DDBJ databases">
        <authorList>
            <consortium name="Pathogen Informatics"/>
        </authorList>
    </citation>
    <scope>NUCLEOTIDE SEQUENCE [LARGE SCALE GENOMIC DNA]</scope>
    <source>
        <strain evidence="2 4">NCTC12282</strain>
    </source>
</reference>
<evidence type="ECO:0000313" key="2">
    <source>
        <dbReference type="EMBL" id="VFS52913.1"/>
    </source>
</evidence>
<dbReference type="PROSITE" id="PS51257">
    <property type="entry name" value="PROKAR_LIPOPROTEIN"/>
    <property type="match status" value="1"/>
</dbReference>
<dbReference type="Proteomes" id="UP000373449">
    <property type="component" value="Unassembled WGS sequence"/>
</dbReference>
<dbReference type="OrthoDB" id="6636633at2"/>
<reference evidence="3" key="1">
    <citation type="submission" date="2017-09" db="EMBL/GenBank/DDBJ databases">
        <title>FDA dAtabase for Regulatory Grade micrObial Sequences (FDA-ARGOS): Supporting development and validation of Infectious Disease Dx tests.</title>
        <authorList>
            <person name="Minogue T."/>
            <person name="Wolcott M."/>
            <person name="Wasieloski L."/>
            <person name="Aguilar W."/>
            <person name="Moore D."/>
            <person name="Tallon L."/>
            <person name="Sadzewicz L."/>
            <person name="Ott S."/>
            <person name="Zhao X."/>
            <person name="Nagaraj S."/>
            <person name="Vavikolanu K."/>
            <person name="Aluvathingal J."/>
            <person name="Nadendla S."/>
            <person name="Sichtig H."/>
        </authorList>
    </citation>
    <scope>NUCLEOTIDE SEQUENCE [LARGE SCALE GENOMIC DNA]</scope>
    <source>
        <strain evidence="3">FDAARGOS_387</strain>
    </source>
</reference>
<dbReference type="EMBL" id="PDDX01000001">
    <property type="protein sequence ID" value="PHI31895.1"/>
    <property type="molecule type" value="Genomic_DNA"/>
</dbReference>